<dbReference type="AlphaFoldDB" id="A0A6M8FRQ7"/>
<evidence type="ECO:0000313" key="2">
    <source>
        <dbReference type="Proteomes" id="UP000501379"/>
    </source>
</evidence>
<dbReference type="Proteomes" id="UP000501379">
    <property type="component" value="Chromosome"/>
</dbReference>
<reference evidence="1" key="1">
    <citation type="submission" date="2020-07" db="EMBL/GenBank/DDBJ databases">
        <title>Nitrate ammonifying Pseudomonas campi sp. nov. isolated from German agricultural grassland.</title>
        <authorList>
            <person name="Timsy T."/>
            <person name="Ulrich A."/>
            <person name="Spanner T."/>
            <person name="Foesel B."/>
            <person name="Kolb S."/>
            <person name="Horn M.A."/>
            <person name="Behrendt U."/>
        </authorList>
    </citation>
    <scope>NUCLEOTIDE SEQUENCE</scope>
    <source>
        <strain evidence="1">S1-A32-2</strain>
    </source>
</reference>
<gene>
    <name evidence="1" type="ORF">HNE05_05285</name>
</gene>
<dbReference type="RefSeq" id="WP_173205179.1">
    <property type="nucleotide sequence ID" value="NZ_CP053697.2"/>
</dbReference>
<keyword evidence="2" id="KW-1185">Reference proteome</keyword>
<protein>
    <submittedName>
        <fullName evidence="1">Uncharacterized protein</fullName>
    </submittedName>
</protein>
<organism evidence="1 2">
    <name type="scientific">Aquipseudomonas campi</name>
    <dbReference type="NCBI Taxonomy" id="2731681"/>
    <lineage>
        <taxon>Bacteria</taxon>
        <taxon>Pseudomonadati</taxon>
        <taxon>Pseudomonadota</taxon>
        <taxon>Gammaproteobacteria</taxon>
        <taxon>Pseudomonadales</taxon>
        <taxon>Pseudomonadaceae</taxon>
        <taxon>Aquipseudomonas</taxon>
    </lineage>
</organism>
<evidence type="ECO:0000313" key="1">
    <source>
        <dbReference type="EMBL" id="QKE62796.1"/>
    </source>
</evidence>
<name>A0A6M8FRQ7_9GAMM</name>
<sequence>MSSRRWRHLWVFLVVGALSLGAGALVKRPDAPLDLLCSGRSAHMLKAPAGAQWLLYQYYLDLRAEGLGDYKTSARLLDTSSGQVLGHLHRTASFEHRREGRRLLIHVQHSGKSETDNLQEPQLANLGLFLFTEQARLTYRVRHLSADSVLISNGLGAVLFCEQNLPRN</sequence>
<dbReference type="KEGG" id="pcam:HNE05_05285"/>
<accession>A0A6M8FRQ7</accession>
<dbReference type="EMBL" id="CP053697">
    <property type="protein sequence ID" value="QKE62796.1"/>
    <property type="molecule type" value="Genomic_DNA"/>
</dbReference>
<proteinExistence type="predicted"/>